<dbReference type="GO" id="GO:0006355">
    <property type="term" value="P:regulation of DNA-templated transcription"/>
    <property type="evidence" value="ECO:0007669"/>
    <property type="project" value="InterPro"/>
</dbReference>
<dbReference type="SUPFAM" id="SSF47384">
    <property type="entry name" value="Homodimeric domain of signal transducing histidine kinase"/>
    <property type="match status" value="1"/>
</dbReference>
<comment type="catalytic activity">
    <reaction evidence="1">
        <text>ATP + protein L-histidine = ADP + protein N-phospho-L-histidine.</text>
        <dbReference type="EC" id="2.7.13.3"/>
    </reaction>
</comment>
<dbReference type="GO" id="GO:0000155">
    <property type="term" value="F:phosphorelay sensor kinase activity"/>
    <property type="evidence" value="ECO:0007669"/>
    <property type="project" value="InterPro"/>
</dbReference>
<keyword evidence="9" id="KW-0902">Two-component regulatory system</keyword>
<dbReference type="Gene3D" id="1.10.287.130">
    <property type="match status" value="1"/>
</dbReference>
<keyword evidence="7" id="KW-0418">Kinase</keyword>
<keyword evidence="13" id="KW-0175">Coiled coil</keyword>
<dbReference type="SMART" id="SM00448">
    <property type="entry name" value="REC"/>
    <property type="match status" value="1"/>
</dbReference>
<dbReference type="Pfam" id="PF00512">
    <property type="entry name" value="HisKA"/>
    <property type="match status" value="1"/>
</dbReference>
<gene>
    <name evidence="20" type="ORF">GF339_20890</name>
</gene>
<dbReference type="SMART" id="SM00304">
    <property type="entry name" value="HAMP"/>
    <property type="match status" value="1"/>
</dbReference>
<feature type="coiled-coil region" evidence="13">
    <location>
        <begin position="738"/>
        <end position="768"/>
    </location>
</feature>
<dbReference type="InterPro" id="IPR000700">
    <property type="entry name" value="PAS-assoc_C"/>
</dbReference>
<evidence type="ECO:0000256" key="5">
    <source>
        <dbReference type="ARBA" id="ARBA00022679"/>
    </source>
</evidence>
<evidence type="ECO:0000256" key="11">
    <source>
        <dbReference type="ARBA" id="ARBA00023306"/>
    </source>
</evidence>
<dbReference type="InterPro" id="IPR003661">
    <property type="entry name" value="HisK_dim/P_dom"/>
</dbReference>
<keyword evidence="5" id="KW-0808">Transferase</keyword>
<keyword evidence="14" id="KW-1133">Transmembrane helix</keyword>
<dbReference type="Gene3D" id="3.30.450.20">
    <property type="entry name" value="PAS domain"/>
    <property type="match status" value="5"/>
</dbReference>
<dbReference type="Gene3D" id="3.40.50.2300">
    <property type="match status" value="1"/>
</dbReference>
<dbReference type="SMART" id="SM00388">
    <property type="entry name" value="HisKA"/>
    <property type="match status" value="1"/>
</dbReference>
<dbReference type="PROSITE" id="PS50109">
    <property type="entry name" value="HIS_KIN"/>
    <property type="match status" value="1"/>
</dbReference>
<dbReference type="InterPro" id="IPR036890">
    <property type="entry name" value="HATPase_C_sf"/>
</dbReference>
<dbReference type="GO" id="GO:0005524">
    <property type="term" value="F:ATP binding"/>
    <property type="evidence" value="ECO:0007669"/>
    <property type="project" value="UniProtKB-KW"/>
</dbReference>
<feature type="domain" description="Histidine kinase" evidence="15">
    <location>
        <begin position="772"/>
        <end position="998"/>
    </location>
</feature>
<feature type="domain" description="PAC" evidence="18">
    <location>
        <begin position="704"/>
        <end position="754"/>
    </location>
</feature>
<dbReference type="SUPFAM" id="SSF55785">
    <property type="entry name" value="PYP-like sensor domain (PAS domain)"/>
    <property type="match status" value="5"/>
</dbReference>
<feature type="domain" description="PAC" evidence="18">
    <location>
        <begin position="449"/>
        <end position="501"/>
    </location>
</feature>
<organism evidence="20 21">
    <name type="scientific">candidate division KSB3 bacterium</name>
    <dbReference type="NCBI Taxonomy" id="2044937"/>
    <lineage>
        <taxon>Bacteria</taxon>
        <taxon>candidate division KSB3</taxon>
    </lineage>
</organism>
<dbReference type="Proteomes" id="UP000649604">
    <property type="component" value="Unassembled WGS sequence"/>
</dbReference>
<dbReference type="CDD" id="cd00082">
    <property type="entry name" value="HisKA"/>
    <property type="match status" value="1"/>
</dbReference>
<dbReference type="InterPro" id="IPR013656">
    <property type="entry name" value="PAS_4"/>
</dbReference>
<feature type="domain" description="PAS" evidence="17">
    <location>
        <begin position="502"/>
        <end position="574"/>
    </location>
</feature>
<evidence type="ECO:0000259" key="19">
    <source>
        <dbReference type="PROSITE" id="PS50885"/>
    </source>
</evidence>
<dbReference type="CDD" id="cd16922">
    <property type="entry name" value="HATPase_EvgS-ArcB-TorS-like"/>
    <property type="match status" value="1"/>
</dbReference>
<protein>
    <recommendedName>
        <fullName evidence="3">histidine kinase</fullName>
        <ecNumber evidence="3">2.7.13.3</ecNumber>
    </recommendedName>
</protein>
<accession>A0A9D5K0B5</accession>
<dbReference type="PROSITE" id="PS50885">
    <property type="entry name" value="HAMP"/>
    <property type="match status" value="1"/>
</dbReference>
<dbReference type="SUPFAM" id="SSF55874">
    <property type="entry name" value="ATPase domain of HSP90 chaperone/DNA topoisomerase II/histidine kinase"/>
    <property type="match status" value="1"/>
</dbReference>
<dbReference type="EMBL" id="WJJP01000680">
    <property type="protein sequence ID" value="MBD3327056.1"/>
    <property type="molecule type" value="Genomic_DNA"/>
</dbReference>
<evidence type="ECO:0000256" key="14">
    <source>
        <dbReference type="SAM" id="Phobius"/>
    </source>
</evidence>
<keyword evidence="6" id="KW-0547">Nucleotide-binding</keyword>
<dbReference type="AlphaFoldDB" id="A0A9D5K0B5"/>
<evidence type="ECO:0000256" key="13">
    <source>
        <dbReference type="SAM" id="Coils"/>
    </source>
</evidence>
<reference evidence="20" key="1">
    <citation type="submission" date="2019-11" db="EMBL/GenBank/DDBJ databases">
        <title>Microbial mats filling the niche in hypersaline microbial mats.</title>
        <authorList>
            <person name="Wong H.L."/>
            <person name="Macleod F.I."/>
            <person name="White R.A. III"/>
            <person name="Burns B.P."/>
        </authorList>
    </citation>
    <scope>NUCLEOTIDE SEQUENCE</scope>
    <source>
        <strain evidence="20">Rbin_158</strain>
    </source>
</reference>
<dbReference type="CDD" id="cd06225">
    <property type="entry name" value="HAMP"/>
    <property type="match status" value="1"/>
</dbReference>
<dbReference type="PROSITE" id="PS50112">
    <property type="entry name" value="PAS"/>
    <property type="match status" value="3"/>
</dbReference>
<dbReference type="InterPro" id="IPR004358">
    <property type="entry name" value="Sig_transdc_His_kin-like_C"/>
</dbReference>
<dbReference type="Pfam" id="PF00989">
    <property type="entry name" value="PAS"/>
    <property type="match status" value="1"/>
</dbReference>
<dbReference type="InterPro" id="IPR001610">
    <property type="entry name" value="PAC"/>
</dbReference>
<evidence type="ECO:0000256" key="2">
    <source>
        <dbReference type="ARBA" id="ARBA00004370"/>
    </source>
</evidence>
<keyword evidence="11" id="KW-0131">Cell cycle</keyword>
<keyword evidence="8" id="KW-0067">ATP-binding</keyword>
<dbReference type="InterPro" id="IPR013767">
    <property type="entry name" value="PAS_fold"/>
</dbReference>
<evidence type="ECO:0000256" key="1">
    <source>
        <dbReference type="ARBA" id="ARBA00000085"/>
    </source>
</evidence>
<dbReference type="SMART" id="SM00086">
    <property type="entry name" value="PAC"/>
    <property type="match status" value="4"/>
</dbReference>
<evidence type="ECO:0000256" key="4">
    <source>
        <dbReference type="ARBA" id="ARBA00022553"/>
    </source>
</evidence>
<dbReference type="CDD" id="cd00130">
    <property type="entry name" value="PAS"/>
    <property type="match status" value="3"/>
</dbReference>
<evidence type="ECO:0000259" key="15">
    <source>
        <dbReference type="PROSITE" id="PS50109"/>
    </source>
</evidence>
<keyword evidence="4 12" id="KW-0597">Phosphoprotein</keyword>
<dbReference type="Gene3D" id="6.10.250.490">
    <property type="match status" value="1"/>
</dbReference>
<feature type="domain" description="PAS" evidence="17">
    <location>
        <begin position="630"/>
        <end position="698"/>
    </location>
</feature>
<dbReference type="InterPro" id="IPR036097">
    <property type="entry name" value="HisK_dim/P_sf"/>
</dbReference>
<proteinExistence type="predicted"/>
<dbReference type="Pfam" id="PF02518">
    <property type="entry name" value="HATPase_c"/>
    <property type="match status" value="1"/>
</dbReference>
<evidence type="ECO:0000256" key="10">
    <source>
        <dbReference type="ARBA" id="ARBA00023136"/>
    </source>
</evidence>
<evidence type="ECO:0000259" key="16">
    <source>
        <dbReference type="PROSITE" id="PS50110"/>
    </source>
</evidence>
<dbReference type="Pfam" id="PF00072">
    <property type="entry name" value="Response_reg"/>
    <property type="match status" value="1"/>
</dbReference>
<dbReference type="Pfam" id="PF08448">
    <property type="entry name" value="PAS_4"/>
    <property type="match status" value="1"/>
</dbReference>
<evidence type="ECO:0000256" key="3">
    <source>
        <dbReference type="ARBA" id="ARBA00012438"/>
    </source>
</evidence>
<dbReference type="InterPro" id="IPR035965">
    <property type="entry name" value="PAS-like_dom_sf"/>
</dbReference>
<dbReference type="PRINTS" id="PR00344">
    <property type="entry name" value="BCTRLSENSOR"/>
</dbReference>
<dbReference type="PROSITE" id="PS50113">
    <property type="entry name" value="PAC"/>
    <property type="match status" value="4"/>
</dbReference>
<evidence type="ECO:0000256" key="9">
    <source>
        <dbReference type="ARBA" id="ARBA00023012"/>
    </source>
</evidence>
<evidence type="ECO:0000259" key="17">
    <source>
        <dbReference type="PROSITE" id="PS50112"/>
    </source>
</evidence>
<dbReference type="InterPro" id="IPR011006">
    <property type="entry name" value="CheY-like_superfamily"/>
</dbReference>
<evidence type="ECO:0000313" key="21">
    <source>
        <dbReference type="Proteomes" id="UP000649604"/>
    </source>
</evidence>
<feature type="domain" description="Response regulatory" evidence="16">
    <location>
        <begin position="1033"/>
        <end position="1149"/>
    </location>
</feature>
<name>A0A9D5K0B5_9BACT</name>
<dbReference type="SUPFAM" id="SSF158472">
    <property type="entry name" value="HAMP domain-like"/>
    <property type="match status" value="1"/>
</dbReference>
<dbReference type="CDD" id="cd17546">
    <property type="entry name" value="REC_hyHK_CKI1_RcsC-like"/>
    <property type="match status" value="1"/>
</dbReference>
<dbReference type="Gene3D" id="3.30.565.10">
    <property type="entry name" value="Histidine kinase-like ATPase, C-terminal domain"/>
    <property type="match status" value="1"/>
</dbReference>
<evidence type="ECO:0000256" key="8">
    <source>
        <dbReference type="ARBA" id="ARBA00022840"/>
    </source>
</evidence>
<dbReference type="PANTHER" id="PTHR43047">
    <property type="entry name" value="TWO-COMPONENT HISTIDINE PROTEIN KINASE"/>
    <property type="match status" value="1"/>
</dbReference>
<dbReference type="PROSITE" id="PS50110">
    <property type="entry name" value="RESPONSE_REGULATORY"/>
    <property type="match status" value="1"/>
</dbReference>
<dbReference type="SMART" id="SM00387">
    <property type="entry name" value="HATPase_c"/>
    <property type="match status" value="1"/>
</dbReference>
<dbReference type="InterPro" id="IPR003594">
    <property type="entry name" value="HATPase_dom"/>
</dbReference>
<evidence type="ECO:0000313" key="20">
    <source>
        <dbReference type="EMBL" id="MBD3327056.1"/>
    </source>
</evidence>
<feature type="domain" description="PAS" evidence="17">
    <location>
        <begin position="261"/>
        <end position="331"/>
    </location>
</feature>
<dbReference type="NCBIfam" id="TIGR00229">
    <property type="entry name" value="sensory_box"/>
    <property type="match status" value="4"/>
</dbReference>
<dbReference type="SMART" id="SM00091">
    <property type="entry name" value="PAS"/>
    <property type="match status" value="5"/>
</dbReference>
<dbReference type="InterPro" id="IPR005467">
    <property type="entry name" value="His_kinase_dom"/>
</dbReference>
<dbReference type="FunFam" id="3.30.565.10:FF:000010">
    <property type="entry name" value="Sensor histidine kinase RcsC"/>
    <property type="match status" value="1"/>
</dbReference>
<sequence length="1241" mass="140506">MHSSIEERIISQLMVKAQEMVSLAFQLEQKTEADLIATQRTASLFIMGLIVVMGVVIAGSSMIIAGRILTPIARLHQGVETVRAGNLDVRVGGEASNELGELARAFDAMTENLQRVMTQLAHEVSVRQQVERALQKSEHLFRHTFESIPNPALIWSRQADDQILLALMNQASMDMSDGKIAEFLGVPVEEFFEHAPEAAMRIRQTLQTGESQHLERPYTLRTTGEQKWIVADYVKATEDSVLNLITDMTERKQEEQALQASEESLRALLNALQESAFLMDTQGVILAANETIAARMGMPVAQFVGTYAYDMLPADIADQRKRRVEQVFETGLPVRFEDLRYGRYIDNAVYPVFDQNGTVSRVAVLGVDITERKQIDESLRIRNRAMESSLTAMAIGDLDGRLTYVNPAFLQMWDYAEAHEVLGKPVTRFWHKREKARQVVETVRSQGNWRGELVAQKRSGDVFDVLVSTNLVNDEAGHPLCVTGSFVDITDRKRMERALRESEERHRELFETSRDGIVITDLEGRFVDCNRAYLDLLGYGSLDELSSRAYQDLTPPEYHEFEARIIQEQTLARGYCDEYEKEYVRKTGERVSVSLRAWLRRDPNKQPVGMWVIVRDITDRKKAEEALRESEEKFRMLSEESPNMIFINAQGQIVYVNRKCEELMGYAKEEFYASSFDFLRLIARESVEQVQQNFTLHRQGVHVGPYECTLLTKAGQRMNVIVTTAIIAYEKRYAILAIVTDITDRKQAEEELRQAKNAAEAANQVKSQFLANMSHELRTPLNAILGYAQLLIREHGLTEHQAHAIETIHRSGEHLLELINDVLDLSKIEAGKIELYPVEFLFLDALHTLVEVIRFRAQQQGITFAYTPDPDLPTVVYADKIRLRQVILNLLSNAVKFTPQGTVTFQVRVLHRSQTPSDETFVTLRFQVEDTGIGIAPDHLEEVFLPFQQVSDPHFRAEGTGLGLAISQRLVRMMGGELQVQSAVGQGSVFWFDVRLQEMMCERETDRLPSSSPSQTITGYRTQEAGAEQEAYALLLVDDYEDNRTFLSEMLIPLGFEVLEAASGTEALAKSRECHPDLILMDLVMPDMDGVETFQHLQADPTLDDIRVCAVSADVSAETRQKCLDAGFDGFLVKPITIDALLESLQQLLPIQWVYADEAHAEEAQEGGEEPVNVLPPADMLQTLSRLARRGNLQEIRAYLDTIDQTHPECRAFTSPVHAMSKGYQINRIREYITHALEQQP</sequence>
<dbReference type="FunFam" id="1.10.287.130:FF:000038">
    <property type="entry name" value="Sensory transduction histidine kinase"/>
    <property type="match status" value="1"/>
</dbReference>
<evidence type="ECO:0000256" key="7">
    <source>
        <dbReference type="ARBA" id="ARBA00022777"/>
    </source>
</evidence>
<keyword evidence="14" id="KW-0812">Transmembrane</keyword>
<evidence type="ECO:0000256" key="6">
    <source>
        <dbReference type="ARBA" id="ARBA00022741"/>
    </source>
</evidence>
<dbReference type="InterPro" id="IPR000014">
    <property type="entry name" value="PAS"/>
</dbReference>
<comment type="subcellular location">
    <subcellularLocation>
        <location evidence="2">Membrane</location>
    </subcellularLocation>
</comment>
<dbReference type="GO" id="GO:0016020">
    <property type="term" value="C:membrane"/>
    <property type="evidence" value="ECO:0007669"/>
    <property type="project" value="UniProtKB-SubCell"/>
</dbReference>
<evidence type="ECO:0000256" key="12">
    <source>
        <dbReference type="PROSITE-ProRule" id="PRU00169"/>
    </source>
</evidence>
<dbReference type="Gene3D" id="6.10.340.10">
    <property type="match status" value="1"/>
</dbReference>
<evidence type="ECO:0000259" key="18">
    <source>
        <dbReference type="PROSITE" id="PS50113"/>
    </source>
</evidence>
<keyword evidence="10 14" id="KW-0472">Membrane</keyword>
<feature type="domain" description="PAC" evidence="18">
    <location>
        <begin position="577"/>
        <end position="629"/>
    </location>
</feature>
<comment type="caution">
    <text evidence="20">The sequence shown here is derived from an EMBL/GenBank/DDBJ whole genome shotgun (WGS) entry which is preliminary data.</text>
</comment>
<dbReference type="SUPFAM" id="SSF52172">
    <property type="entry name" value="CheY-like"/>
    <property type="match status" value="1"/>
</dbReference>
<feature type="transmembrane region" description="Helical" evidence="14">
    <location>
        <begin position="44"/>
        <end position="65"/>
    </location>
</feature>
<feature type="domain" description="PAC" evidence="18">
    <location>
        <begin position="330"/>
        <end position="381"/>
    </location>
</feature>
<dbReference type="EC" id="2.7.13.3" evidence="3"/>
<dbReference type="PANTHER" id="PTHR43047:SF64">
    <property type="entry name" value="HISTIDINE KINASE CONTAINING CHEY-HOMOLOGOUS RECEIVER DOMAIN AND PAS DOMAIN-RELATED"/>
    <property type="match status" value="1"/>
</dbReference>
<dbReference type="InterPro" id="IPR003660">
    <property type="entry name" value="HAMP_dom"/>
</dbReference>
<dbReference type="Pfam" id="PF13426">
    <property type="entry name" value="PAS_9"/>
    <property type="match status" value="3"/>
</dbReference>
<dbReference type="Pfam" id="PF00672">
    <property type="entry name" value="HAMP"/>
    <property type="match status" value="1"/>
</dbReference>
<feature type="modified residue" description="4-aspartylphosphate" evidence="12">
    <location>
        <position position="1082"/>
    </location>
</feature>
<dbReference type="InterPro" id="IPR001789">
    <property type="entry name" value="Sig_transdc_resp-reg_receiver"/>
</dbReference>
<feature type="domain" description="HAMP" evidence="19">
    <location>
        <begin position="66"/>
        <end position="118"/>
    </location>
</feature>